<dbReference type="Pfam" id="PF00849">
    <property type="entry name" value="PseudoU_synth_2"/>
    <property type="match status" value="1"/>
</dbReference>
<dbReference type="GO" id="GO:0000455">
    <property type="term" value="P:enzyme-directed rRNA pseudouridine synthesis"/>
    <property type="evidence" value="ECO:0007669"/>
    <property type="project" value="UniProtKB-ARBA"/>
</dbReference>
<dbReference type="InterPro" id="IPR036986">
    <property type="entry name" value="S4_RNA-bd_sf"/>
</dbReference>
<dbReference type="Pfam" id="PF01479">
    <property type="entry name" value="S4"/>
    <property type="match status" value="1"/>
</dbReference>
<dbReference type="EC" id="5.4.99.-" evidence="5"/>
<dbReference type="Gene3D" id="3.30.70.1560">
    <property type="entry name" value="Alpha-L RNA-binding motif"/>
    <property type="match status" value="1"/>
</dbReference>
<dbReference type="SMART" id="SM00363">
    <property type="entry name" value="S4"/>
    <property type="match status" value="1"/>
</dbReference>
<protein>
    <recommendedName>
        <fullName evidence="5">Pseudouridine synthase</fullName>
        <ecNumber evidence="5">5.4.99.-</ecNumber>
    </recommendedName>
</protein>
<gene>
    <name evidence="7" type="ordered locus">Selin_1531</name>
</gene>
<dbReference type="InterPro" id="IPR020094">
    <property type="entry name" value="TruA/RsuA/RluB/E/F_N"/>
</dbReference>
<dbReference type="KEGG" id="din:Selin_1531"/>
<dbReference type="PROSITE" id="PS01149">
    <property type="entry name" value="PSI_RSU"/>
    <property type="match status" value="1"/>
</dbReference>
<dbReference type="InterPro" id="IPR000748">
    <property type="entry name" value="PsdUridine_synth_RsuA/RluB/E/F"/>
</dbReference>
<dbReference type="AlphaFoldDB" id="E6W797"/>
<dbReference type="CDD" id="cd02870">
    <property type="entry name" value="PseudoU_synth_RsuA_like"/>
    <property type="match status" value="1"/>
</dbReference>
<dbReference type="STRING" id="653733.Selin_1531"/>
<evidence type="ECO:0000256" key="5">
    <source>
        <dbReference type="RuleBase" id="RU003887"/>
    </source>
</evidence>
<reference evidence="7 8" key="1">
    <citation type="submission" date="2010-12" db="EMBL/GenBank/DDBJ databases">
        <title>Complete sequence of Desulfurispirillum indicum S5.</title>
        <authorList>
            <consortium name="US DOE Joint Genome Institute"/>
            <person name="Lucas S."/>
            <person name="Copeland A."/>
            <person name="Lapidus A."/>
            <person name="Cheng J.-F."/>
            <person name="Goodwin L."/>
            <person name="Pitluck S."/>
            <person name="Chertkov O."/>
            <person name="Held B."/>
            <person name="Detter J.C."/>
            <person name="Han C."/>
            <person name="Tapia R."/>
            <person name="Land M."/>
            <person name="Hauser L."/>
            <person name="Kyrpides N."/>
            <person name="Ivanova N."/>
            <person name="Mikhailova N."/>
            <person name="Haggblom M."/>
            <person name="Rauschenbach I."/>
            <person name="Bini E."/>
            <person name="Woyke T."/>
        </authorList>
    </citation>
    <scope>NUCLEOTIDE SEQUENCE [LARGE SCALE GENOMIC DNA]</scope>
    <source>
        <strain evidence="8">ATCC BAA-1389 / DSM 22839 / S5</strain>
    </source>
</reference>
<evidence type="ECO:0000313" key="7">
    <source>
        <dbReference type="EMBL" id="ADU66264.1"/>
    </source>
</evidence>
<dbReference type="InterPro" id="IPR002942">
    <property type="entry name" value="S4_RNA-bd"/>
</dbReference>
<dbReference type="PANTHER" id="PTHR47683">
    <property type="entry name" value="PSEUDOURIDINE SYNTHASE FAMILY PROTEIN-RELATED"/>
    <property type="match status" value="1"/>
</dbReference>
<dbReference type="EMBL" id="CP002432">
    <property type="protein sequence ID" value="ADU66264.1"/>
    <property type="molecule type" value="Genomic_DNA"/>
</dbReference>
<dbReference type="PANTHER" id="PTHR47683:SF2">
    <property type="entry name" value="RNA-BINDING S4 DOMAIN-CONTAINING PROTEIN"/>
    <property type="match status" value="1"/>
</dbReference>
<evidence type="ECO:0000256" key="2">
    <source>
        <dbReference type="ARBA" id="ARBA00022884"/>
    </source>
</evidence>
<dbReference type="GO" id="GO:0120159">
    <property type="term" value="F:rRNA pseudouridine synthase activity"/>
    <property type="evidence" value="ECO:0007669"/>
    <property type="project" value="UniProtKB-ARBA"/>
</dbReference>
<dbReference type="HOGENOM" id="CLU_024979_1_2_0"/>
<dbReference type="FunFam" id="3.30.70.1560:FF:000001">
    <property type="entry name" value="Pseudouridine synthase"/>
    <property type="match status" value="1"/>
</dbReference>
<dbReference type="GO" id="GO:0005829">
    <property type="term" value="C:cytosol"/>
    <property type="evidence" value="ECO:0007669"/>
    <property type="project" value="UniProtKB-ARBA"/>
</dbReference>
<dbReference type="InterPro" id="IPR042092">
    <property type="entry name" value="PsdUridine_s_RsuA/RluB/E/F_cat"/>
</dbReference>
<evidence type="ECO:0000256" key="1">
    <source>
        <dbReference type="ARBA" id="ARBA00008348"/>
    </source>
</evidence>
<dbReference type="NCBIfam" id="TIGR00093">
    <property type="entry name" value="pseudouridine synthase"/>
    <property type="match status" value="1"/>
</dbReference>
<dbReference type="InParanoid" id="E6W797"/>
<dbReference type="SUPFAM" id="SSF55120">
    <property type="entry name" value="Pseudouridine synthase"/>
    <property type="match status" value="1"/>
</dbReference>
<evidence type="ECO:0000256" key="3">
    <source>
        <dbReference type="ARBA" id="ARBA00023235"/>
    </source>
</evidence>
<dbReference type="Gene3D" id="3.10.290.10">
    <property type="entry name" value="RNA-binding S4 domain"/>
    <property type="match status" value="1"/>
</dbReference>
<dbReference type="eggNOG" id="COG1187">
    <property type="taxonomic scope" value="Bacteria"/>
</dbReference>
<dbReference type="SUPFAM" id="SSF55174">
    <property type="entry name" value="Alpha-L RNA-binding motif"/>
    <property type="match status" value="1"/>
</dbReference>
<name>E6W797_DESIS</name>
<proteinExistence type="inferred from homology"/>
<dbReference type="InterPro" id="IPR020103">
    <property type="entry name" value="PsdUridine_synth_cat_dom_sf"/>
</dbReference>
<dbReference type="PROSITE" id="PS50889">
    <property type="entry name" value="S4"/>
    <property type="match status" value="1"/>
</dbReference>
<dbReference type="Proteomes" id="UP000002572">
    <property type="component" value="Chromosome"/>
</dbReference>
<dbReference type="GO" id="GO:0003723">
    <property type="term" value="F:RNA binding"/>
    <property type="evidence" value="ECO:0007669"/>
    <property type="project" value="UniProtKB-KW"/>
</dbReference>
<dbReference type="InterPro" id="IPR050343">
    <property type="entry name" value="RsuA_PseudoU_synthase"/>
</dbReference>
<evidence type="ECO:0000256" key="4">
    <source>
        <dbReference type="PROSITE-ProRule" id="PRU00182"/>
    </source>
</evidence>
<evidence type="ECO:0000313" key="8">
    <source>
        <dbReference type="Proteomes" id="UP000002572"/>
    </source>
</evidence>
<keyword evidence="3 5" id="KW-0413">Isomerase</keyword>
<keyword evidence="2 4" id="KW-0694">RNA-binding</keyword>
<dbReference type="FunFam" id="3.10.290.10:FF:000003">
    <property type="entry name" value="Pseudouridine synthase"/>
    <property type="match status" value="1"/>
</dbReference>
<feature type="domain" description="RNA-binding S4" evidence="6">
    <location>
        <begin position="3"/>
        <end position="63"/>
    </location>
</feature>
<sequence length="251" mass="28931">MHMRLQKILAQAGVASRRKAEEYIRQGRVMVNGKVVTELGTQADPDEDFVAVDGKRIQIFHNHAYIILHKPTGYITSRSDDKERPVVMDLLPNIREPLIPVGRLDWDTSGLLLLTNDGDLAYVLTHPAFHVAKTYLVRLDKPMTAEHMQVFEKGILLEDGKTKPARVRRVNTGKQTATPNLWYEVTITEGRNRQIRKMFEALKYDVRKLKRVSLGEILLGGVGVGKYRRAEAWEIEYFEKLKREKLTRKRK</sequence>
<keyword evidence="8" id="KW-1185">Reference proteome</keyword>
<dbReference type="Gene3D" id="3.30.70.580">
    <property type="entry name" value="Pseudouridine synthase I, catalytic domain, N-terminal subdomain"/>
    <property type="match status" value="1"/>
</dbReference>
<comment type="similarity">
    <text evidence="1 5">Belongs to the pseudouridine synthase RsuA family.</text>
</comment>
<dbReference type="CDD" id="cd00165">
    <property type="entry name" value="S4"/>
    <property type="match status" value="1"/>
</dbReference>
<dbReference type="InterPro" id="IPR006145">
    <property type="entry name" value="PsdUridine_synth_RsuA/RluA"/>
</dbReference>
<evidence type="ECO:0000259" key="6">
    <source>
        <dbReference type="SMART" id="SM00363"/>
    </source>
</evidence>
<dbReference type="InterPro" id="IPR018496">
    <property type="entry name" value="PsdUridine_synth_RsuA/RluB_CS"/>
</dbReference>
<organism evidence="7 8">
    <name type="scientific">Desulfurispirillum indicum (strain ATCC BAA-1389 / DSM 22839 / S5)</name>
    <dbReference type="NCBI Taxonomy" id="653733"/>
    <lineage>
        <taxon>Bacteria</taxon>
        <taxon>Pseudomonadati</taxon>
        <taxon>Chrysiogenota</taxon>
        <taxon>Chrysiogenia</taxon>
        <taxon>Chrysiogenales</taxon>
        <taxon>Chrysiogenaceae</taxon>
        <taxon>Desulfurispirillum</taxon>
    </lineage>
</organism>
<accession>E6W797</accession>
<dbReference type="FunCoup" id="E6W797">
    <property type="interactions" value="329"/>
</dbReference>